<name>M7NSB8_9BACT</name>
<dbReference type="Proteomes" id="UP000011910">
    <property type="component" value="Unassembled WGS sequence"/>
</dbReference>
<comment type="caution">
    <text evidence="1">The sequence shown here is derived from an EMBL/GenBank/DDBJ whole genome shotgun (WGS) entry which is preliminary data.</text>
</comment>
<sequence length="198" mass="23302">MDKQSRKDIKKKYKAEDRLKSLSKLLDSEYSWIRDFSQVELGNSLPPITKGEIDAAENGFDLTERLYYKMLELVRRSDPNIKTVLGQQTEAAIDGLSNYLQVVYHTYGFESILGVGDIDKHFTFFSDEERTQLEETNKRLKHAYALMDCEQMIALIEKGELTQDYDALQEIVKMYDPKTVEEKRLKFIKRHWQEYIIN</sequence>
<reference evidence="1 2" key="1">
    <citation type="journal article" date="2013" name="Genome Announc.">
        <title>Draft Genome Sequence of Cesiribacter andamanensis Strain AMV16T, Isolated from a Soil Sample from a Mud Volcano in the Andaman Islands, India.</title>
        <authorList>
            <person name="Shivaji S."/>
            <person name="Ara S."/>
            <person name="Begum Z."/>
            <person name="Srinivas T.N."/>
            <person name="Singh A."/>
            <person name="Kumar Pinnaka A."/>
        </authorList>
    </citation>
    <scope>NUCLEOTIDE SEQUENCE [LARGE SCALE GENOMIC DNA]</scope>
    <source>
        <strain evidence="1 2">AMV16</strain>
    </source>
</reference>
<accession>M7NSB8</accession>
<evidence type="ECO:0000313" key="2">
    <source>
        <dbReference type="Proteomes" id="UP000011910"/>
    </source>
</evidence>
<keyword evidence="2" id="KW-1185">Reference proteome</keyword>
<dbReference type="STRING" id="1279009.ADICEAN_03496"/>
<evidence type="ECO:0000313" key="1">
    <source>
        <dbReference type="EMBL" id="EMR01364.1"/>
    </source>
</evidence>
<dbReference type="EMBL" id="AODQ01000121">
    <property type="protein sequence ID" value="EMR01364.1"/>
    <property type="molecule type" value="Genomic_DNA"/>
</dbReference>
<organism evidence="1 2">
    <name type="scientific">Cesiribacter andamanensis AMV16</name>
    <dbReference type="NCBI Taxonomy" id="1279009"/>
    <lineage>
        <taxon>Bacteria</taxon>
        <taxon>Pseudomonadati</taxon>
        <taxon>Bacteroidota</taxon>
        <taxon>Cytophagia</taxon>
        <taxon>Cytophagales</taxon>
        <taxon>Cesiribacteraceae</taxon>
        <taxon>Cesiribacter</taxon>
    </lineage>
</organism>
<proteinExistence type="predicted"/>
<protein>
    <submittedName>
        <fullName evidence="1">Uncharacterized protein</fullName>
    </submittedName>
</protein>
<gene>
    <name evidence="1" type="ORF">ADICEAN_03496</name>
</gene>
<dbReference type="RefSeq" id="WP_009196878.1">
    <property type="nucleotide sequence ID" value="NZ_AODQ01000121.1"/>
</dbReference>
<dbReference type="AlphaFoldDB" id="M7NSB8"/>